<proteinExistence type="predicted"/>
<feature type="region of interest" description="Disordered" evidence="1">
    <location>
        <begin position="65"/>
        <end position="118"/>
    </location>
</feature>
<dbReference type="KEGG" id="mcoo:MCOO_03000"/>
<evidence type="ECO:0000313" key="2">
    <source>
        <dbReference type="EMBL" id="BBX44285.1"/>
    </source>
</evidence>
<dbReference type="Proteomes" id="UP000465866">
    <property type="component" value="Chromosome"/>
</dbReference>
<feature type="compositionally biased region" description="Basic and acidic residues" evidence="1">
    <location>
        <begin position="88"/>
        <end position="102"/>
    </location>
</feature>
<protein>
    <submittedName>
        <fullName evidence="2">Uncharacterized protein</fullName>
    </submittedName>
</protein>
<accession>A0A7I7KQB9</accession>
<sequence>MYQGRALADINLTGHPLGEALELFISRRDPSLENVQIRRATPTGDVETRVQPHKRWYEVVFEVDDKPEDDEEDEDDDTFEARKKRAAKEKAAEKARVKDWPPRNRGLFPPSEAWPQDS</sequence>
<keyword evidence="3" id="KW-1185">Reference proteome</keyword>
<dbReference type="EMBL" id="AP022569">
    <property type="protein sequence ID" value="BBX44285.1"/>
    <property type="molecule type" value="Genomic_DNA"/>
</dbReference>
<evidence type="ECO:0000313" key="3">
    <source>
        <dbReference type="Proteomes" id="UP000465866"/>
    </source>
</evidence>
<gene>
    <name evidence="2" type="ORF">MCOO_03000</name>
</gene>
<reference evidence="2 3" key="1">
    <citation type="journal article" date="2019" name="Emerg. Microbes Infect.">
        <title>Comprehensive subspecies identification of 175 nontuberculous mycobacteria species based on 7547 genomic profiles.</title>
        <authorList>
            <person name="Matsumoto Y."/>
            <person name="Kinjo T."/>
            <person name="Motooka D."/>
            <person name="Nabeya D."/>
            <person name="Jung N."/>
            <person name="Uechi K."/>
            <person name="Horii T."/>
            <person name="Iida T."/>
            <person name="Fujita J."/>
            <person name="Nakamura S."/>
        </authorList>
    </citation>
    <scope>NUCLEOTIDE SEQUENCE [LARGE SCALE GENOMIC DNA]</scope>
    <source>
        <strain evidence="2 3">JCM 12404</strain>
    </source>
</reference>
<name>A0A7I7KQB9_9MYCO</name>
<feature type="compositionally biased region" description="Acidic residues" evidence="1">
    <location>
        <begin position="65"/>
        <end position="78"/>
    </location>
</feature>
<evidence type="ECO:0000256" key="1">
    <source>
        <dbReference type="SAM" id="MobiDB-lite"/>
    </source>
</evidence>
<organism evidence="2 3">
    <name type="scientific">Mycobacterium cookii</name>
    <dbReference type="NCBI Taxonomy" id="1775"/>
    <lineage>
        <taxon>Bacteria</taxon>
        <taxon>Bacillati</taxon>
        <taxon>Actinomycetota</taxon>
        <taxon>Actinomycetes</taxon>
        <taxon>Mycobacteriales</taxon>
        <taxon>Mycobacteriaceae</taxon>
        <taxon>Mycobacterium</taxon>
    </lineage>
</organism>
<dbReference type="AlphaFoldDB" id="A0A7I7KQB9"/>